<feature type="binding site" evidence="6">
    <location>
        <position position="191"/>
    </location>
    <ligand>
        <name>Zn(2+)</name>
        <dbReference type="ChEBI" id="CHEBI:29105"/>
    </ligand>
</feature>
<dbReference type="InterPro" id="IPR004254">
    <property type="entry name" value="AdipoR/HlyIII-related"/>
</dbReference>
<keyword evidence="6" id="KW-0862">Zinc</keyword>
<sequence length="379" mass="44383">MEDKKFINKLESLFHQHSYHNSNDDADRDKYDKDLKNSSNRLNSDDEGSDIEQSSASKYKDLENGFPRDKSNSDVLYNNDKDRLSSFINPLRRVKKMKNVFYVRIKYIRHGYRAHRSLSACNCTASLFMLHNETFNVWTHLAGGIYFMYQVYLVLQNEGVYQDLKESFNKAVLLAGLFSCIFSMMSSAIYHLYNSISRNVYLTLLKIDLMGIGIMIFGLAICLIFTGFHNYSNIGGSLTYLMIFLMLFNFVMQCTPCYMQDSFEKFRILFFSVLVTLLLGVALSWAAIYSTQIEIQMMFWRLMQAFGYLGAGFFFYITKYPERLTSNYYVQMFGQAHIWWHILVFLNGYTNYWLLFDSLKHLENYPNGSELQIIEQGLL</sequence>
<keyword evidence="10" id="KW-1185">Reference proteome</keyword>
<evidence type="ECO:0000313" key="9">
    <source>
        <dbReference type="EMBL" id="CDW83515.1"/>
    </source>
</evidence>
<proteinExistence type="inferred from homology"/>
<dbReference type="AlphaFoldDB" id="A0A078AM94"/>
<gene>
    <name evidence="9" type="primary">Contig5693.g6092</name>
    <name evidence="9" type="ORF">STYLEM_12563</name>
</gene>
<keyword evidence="4 8" id="KW-1133">Transmembrane helix</keyword>
<dbReference type="PANTHER" id="PTHR20855:SF52">
    <property type="entry name" value="ADIPONECTIN RECEPTOR PROTEIN"/>
    <property type="match status" value="1"/>
</dbReference>
<dbReference type="GO" id="GO:0016020">
    <property type="term" value="C:membrane"/>
    <property type="evidence" value="ECO:0007669"/>
    <property type="project" value="UniProtKB-SubCell"/>
</dbReference>
<evidence type="ECO:0000256" key="1">
    <source>
        <dbReference type="ARBA" id="ARBA00004141"/>
    </source>
</evidence>
<evidence type="ECO:0000256" key="3">
    <source>
        <dbReference type="ARBA" id="ARBA00022692"/>
    </source>
</evidence>
<protein>
    <submittedName>
        <fullName evidence="9">Progestin and adipoq receptor family member 3-like</fullName>
    </submittedName>
</protein>
<name>A0A078AM94_STYLE</name>
<feature type="binding site" evidence="6">
    <location>
        <position position="337"/>
    </location>
    <ligand>
        <name>Zn(2+)</name>
        <dbReference type="ChEBI" id="CHEBI:29105"/>
    </ligand>
</feature>
<evidence type="ECO:0000313" key="10">
    <source>
        <dbReference type="Proteomes" id="UP000039865"/>
    </source>
</evidence>
<dbReference type="OMA" id="LTTWECI"/>
<evidence type="ECO:0000256" key="4">
    <source>
        <dbReference type="ARBA" id="ARBA00022989"/>
    </source>
</evidence>
<evidence type="ECO:0000256" key="5">
    <source>
        <dbReference type="ARBA" id="ARBA00023136"/>
    </source>
</evidence>
<accession>A0A078AM94</accession>
<feature type="transmembrane region" description="Helical" evidence="8">
    <location>
        <begin position="234"/>
        <end position="254"/>
    </location>
</feature>
<dbReference type="EMBL" id="CCKQ01011914">
    <property type="protein sequence ID" value="CDW83515.1"/>
    <property type="molecule type" value="Genomic_DNA"/>
</dbReference>
<dbReference type="Proteomes" id="UP000039865">
    <property type="component" value="Unassembled WGS sequence"/>
</dbReference>
<evidence type="ECO:0000256" key="8">
    <source>
        <dbReference type="SAM" id="Phobius"/>
    </source>
</evidence>
<keyword evidence="3 8" id="KW-0812">Transmembrane</keyword>
<dbReference type="Pfam" id="PF03006">
    <property type="entry name" value="HlyIII"/>
    <property type="match status" value="1"/>
</dbReference>
<feature type="compositionally biased region" description="Basic and acidic residues" evidence="7">
    <location>
        <begin position="22"/>
        <end position="36"/>
    </location>
</feature>
<organism evidence="9 10">
    <name type="scientific">Stylonychia lemnae</name>
    <name type="common">Ciliate</name>
    <dbReference type="NCBI Taxonomy" id="5949"/>
    <lineage>
        <taxon>Eukaryota</taxon>
        <taxon>Sar</taxon>
        <taxon>Alveolata</taxon>
        <taxon>Ciliophora</taxon>
        <taxon>Intramacronucleata</taxon>
        <taxon>Spirotrichea</taxon>
        <taxon>Stichotrichia</taxon>
        <taxon>Sporadotrichida</taxon>
        <taxon>Oxytrichidae</taxon>
        <taxon>Stylonychinae</taxon>
        <taxon>Stylonychia</taxon>
    </lineage>
</organism>
<dbReference type="OrthoDB" id="293846at2759"/>
<keyword evidence="5 8" id="KW-0472">Membrane</keyword>
<evidence type="ECO:0000256" key="6">
    <source>
        <dbReference type="PIRSR" id="PIRSR604254-1"/>
    </source>
</evidence>
<reference evidence="9 10" key="1">
    <citation type="submission" date="2014-06" db="EMBL/GenBank/DDBJ databases">
        <authorList>
            <person name="Swart Estienne"/>
        </authorList>
    </citation>
    <scope>NUCLEOTIDE SEQUENCE [LARGE SCALE GENOMIC DNA]</scope>
    <source>
        <strain evidence="9 10">130c</strain>
    </source>
</reference>
<feature type="binding site" evidence="6">
    <location>
        <position position="341"/>
    </location>
    <ligand>
        <name>Zn(2+)</name>
        <dbReference type="ChEBI" id="CHEBI:29105"/>
    </ligand>
</feature>
<feature type="transmembrane region" description="Helical" evidence="8">
    <location>
        <begin position="298"/>
        <end position="317"/>
    </location>
</feature>
<feature type="transmembrane region" description="Helical" evidence="8">
    <location>
        <begin position="338"/>
        <end position="356"/>
    </location>
</feature>
<evidence type="ECO:0000256" key="7">
    <source>
        <dbReference type="SAM" id="MobiDB-lite"/>
    </source>
</evidence>
<dbReference type="PANTHER" id="PTHR20855">
    <property type="entry name" value="ADIPOR/PROGESTIN RECEPTOR-RELATED"/>
    <property type="match status" value="1"/>
</dbReference>
<feature type="transmembrane region" description="Helical" evidence="8">
    <location>
        <begin position="135"/>
        <end position="152"/>
    </location>
</feature>
<keyword evidence="6" id="KW-0479">Metal-binding</keyword>
<feature type="transmembrane region" description="Helical" evidence="8">
    <location>
        <begin position="266"/>
        <end position="286"/>
    </location>
</feature>
<evidence type="ECO:0000256" key="2">
    <source>
        <dbReference type="ARBA" id="ARBA00007018"/>
    </source>
</evidence>
<feature type="transmembrane region" description="Helical" evidence="8">
    <location>
        <begin position="172"/>
        <end position="193"/>
    </location>
</feature>
<comment type="subcellular location">
    <subcellularLocation>
        <location evidence="1">Membrane</location>
        <topology evidence="1">Multi-pass membrane protein</topology>
    </subcellularLocation>
</comment>
<dbReference type="GO" id="GO:0038023">
    <property type="term" value="F:signaling receptor activity"/>
    <property type="evidence" value="ECO:0007669"/>
    <property type="project" value="TreeGrafter"/>
</dbReference>
<dbReference type="InParanoid" id="A0A078AM94"/>
<comment type="similarity">
    <text evidence="2">Belongs to the ADIPOR family.</text>
</comment>
<feature type="transmembrane region" description="Helical" evidence="8">
    <location>
        <begin position="205"/>
        <end position="228"/>
    </location>
</feature>
<dbReference type="GO" id="GO:0046872">
    <property type="term" value="F:metal ion binding"/>
    <property type="evidence" value="ECO:0007669"/>
    <property type="project" value="UniProtKB-KW"/>
</dbReference>
<keyword evidence="9" id="KW-0675">Receptor</keyword>
<feature type="region of interest" description="Disordered" evidence="7">
    <location>
        <begin position="17"/>
        <end position="54"/>
    </location>
</feature>